<evidence type="ECO:0000256" key="2">
    <source>
        <dbReference type="ARBA" id="ARBA00009321"/>
    </source>
</evidence>
<dbReference type="SUPFAM" id="SSF51971">
    <property type="entry name" value="Nucleotide-binding domain"/>
    <property type="match status" value="1"/>
</dbReference>
<dbReference type="InterPro" id="IPR004379">
    <property type="entry name" value="UDP-GALP_mutase"/>
</dbReference>
<comment type="caution">
    <text evidence="7">The sequence shown here is derived from an EMBL/GenBank/DDBJ whole genome shotgun (WGS) entry which is preliminary data.</text>
</comment>
<dbReference type="Gene3D" id="3.40.50.720">
    <property type="entry name" value="NAD(P)-binding Rossmann-like Domain"/>
    <property type="match status" value="2"/>
</dbReference>
<gene>
    <name evidence="7" type="primary">glf</name>
    <name evidence="7" type="ORF">SB444474_2427</name>
</gene>
<sequence length="266" mass="31153">MQYDFIIIGSGLFGAVCAYELNKRNKRVLVIEKRDHIGGNIYTEKVDDIHIHKYGAHIFHTNDQYIWNYINKFASFNRFTNSPLAYHKGKLYNLPFNMNTFYQLWGTKTPSEAQDKIDLQRSKYSNITPTNLEEQALSLVGEDVYEKLIKGYTEKQWGRSCSELPPFIIKRIPVRFTFDNNYFTDRFQGVPIGGYTQIIDKMLNGVDLLLNVDYLSEKDKYNSMAERIIYTGPIDAYFDKKLGTLEYRSLKFITKKLRRLIIKAMP</sequence>
<dbReference type="Proteomes" id="UP000004199">
    <property type="component" value="Unassembled WGS sequence"/>
</dbReference>
<protein>
    <submittedName>
        <fullName evidence="7">UDP-galactopyranose mutase</fullName>
        <ecNumber evidence="7">5.4.99.9</ecNumber>
    </submittedName>
</protein>
<organism evidence="7 8">
    <name type="scientific">Shigella boydii 4444-74</name>
    <dbReference type="NCBI Taxonomy" id="766140"/>
    <lineage>
        <taxon>Bacteria</taxon>
        <taxon>Pseudomonadati</taxon>
        <taxon>Pseudomonadota</taxon>
        <taxon>Gammaproteobacteria</taxon>
        <taxon>Enterobacterales</taxon>
        <taxon>Enterobacteriaceae</taxon>
        <taxon>Shigella</taxon>
    </lineage>
</organism>
<evidence type="ECO:0000259" key="6">
    <source>
        <dbReference type="Pfam" id="PF03275"/>
    </source>
</evidence>
<accession>I6E0K8</accession>
<evidence type="ECO:0000256" key="4">
    <source>
        <dbReference type="ARBA" id="ARBA00022827"/>
    </source>
</evidence>
<evidence type="ECO:0000313" key="7">
    <source>
        <dbReference type="EMBL" id="EIQ37550.1"/>
    </source>
</evidence>
<comment type="cofactor">
    <cofactor evidence="1">
        <name>FAD</name>
        <dbReference type="ChEBI" id="CHEBI:57692"/>
    </cofactor>
</comment>
<evidence type="ECO:0000256" key="3">
    <source>
        <dbReference type="ARBA" id="ARBA00022630"/>
    </source>
</evidence>
<dbReference type="EMBL" id="AKNB01000239">
    <property type="protein sequence ID" value="EIQ37550.1"/>
    <property type="molecule type" value="Genomic_DNA"/>
</dbReference>
<dbReference type="GO" id="GO:0050660">
    <property type="term" value="F:flavin adenine dinucleotide binding"/>
    <property type="evidence" value="ECO:0007669"/>
    <property type="project" value="TreeGrafter"/>
</dbReference>
<dbReference type="Pfam" id="PF13450">
    <property type="entry name" value="NAD_binding_8"/>
    <property type="match status" value="1"/>
</dbReference>
<proteinExistence type="inferred from homology"/>
<dbReference type="GO" id="GO:0008767">
    <property type="term" value="F:UDP-galactopyranose mutase activity"/>
    <property type="evidence" value="ECO:0007669"/>
    <property type="project" value="UniProtKB-EC"/>
</dbReference>
<dbReference type="AlphaFoldDB" id="I6E0K8"/>
<evidence type="ECO:0000256" key="1">
    <source>
        <dbReference type="ARBA" id="ARBA00001974"/>
    </source>
</evidence>
<dbReference type="GO" id="GO:0005829">
    <property type="term" value="C:cytosol"/>
    <property type="evidence" value="ECO:0007669"/>
    <property type="project" value="TreeGrafter"/>
</dbReference>
<name>I6E0K8_SHIBO</name>
<dbReference type="PANTHER" id="PTHR21197">
    <property type="entry name" value="UDP-GALACTOPYRANOSE MUTASE"/>
    <property type="match status" value="1"/>
</dbReference>
<feature type="domain" description="UDP-galactopyranose mutase C-terminal" evidence="6">
    <location>
        <begin position="147"/>
        <end position="257"/>
    </location>
</feature>
<dbReference type="InterPro" id="IPR015899">
    <property type="entry name" value="UDP-GalPyranose_mutase_C"/>
</dbReference>
<dbReference type="EC" id="5.4.99.9" evidence="7"/>
<dbReference type="NCBIfam" id="TIGR00031">
    <property type="entry name" value="UDP-GALP_mutase"/>
    <property type="match status" value="1"/>
</dbReference>
<dbReference type="PATRIC" id="fig|766140.3.peg.2548"/>
<comment type="similarity">
    <text evidence="2">Belongs to the UDP-galactopyranose/dTDP-fucopyranose mutase family.</text>
</comment>
<keyword evidence="4" id="KW-0274">FAD</keyword>
<evidence type="ECO:0000313" key="8">
    <source>
        <dbReference type="Proteomes" id="UP000004199"/>
    </source>
</evidence>
<evidence type="ECO:0000256" key="5">
    <source>
        <dbReference type="ARBA" id="ARBA00023235"/>
    </source>
</evidence>
<keyword evidence="5 7" id="KW-0413">Isomerase</keyword>
<reference evidence="7 8" key="1">
    <citation type="submission" date="2012-03" db="EMBL/GenBank/DDBJ databases">
        <authorList>
            <person name="Rasko D."/>
            <person name="Redman J."/>
            <person name="Daugherty S.C."/>
            <person name="Tallon L."/>
            <person name="Sadzewicz L."/>
            <person name="Jones K."/>
            <person name="Santana-Cruz I."/>
            <person name="Liu X."/>
        </authorList>
    </citation>
    <scope>NUCLEOTIDE SEQUENCE [LARGE SCALE GENOMIC DNA]</scope>
    <source>
        <strain evidence="7 8">4444-74</strain>
    </source>
</reference>
<dbReference type="Pfam" id="PF03275">
    <property type="entry name" value="GLF"/>
    <property type="match status" value="1"/>
</dbReference>
<dbReference type="PANTHER" id="PTHR21197:SF0">
    <property type="entry name" value="UDP-GALACTOPYRANOSE MUTASE"/>
    <property type="match status" value="1"/>
</dbReference>
<keyword evidence="3" id="KW-0285">Flavoprotein</keyword>